<protein>
    <recommendedName>
        <fullName evidence="4">ABC transporter substrate-binding protein</fullName>
    </recommendedName>
</protein>
<sequence>MQRTMARWLSLSLVLIIAVGLLAGCLEKDKPTADPGKESPAPQSTKEGDGAEQGYVPAKELDLTIWNTQGTDVRAVEKPKEDIPGDWLANKTKVKIKEFYGNGGGQWEAKLTTLVASGNLPNLVLTQAGQGPAHHAKLHEGDLNWELTPDMIQKYAPDVWKSIPSFVWDSIKIDGKIYGIPFGMAVDKEIDPNLGDDFVTAFTVPRERITSTSGTLMVRDDILKSLIPSALNYEEIMKLIKEKNAPIGDSFVLPIQSTDEYVKFMYDIKALNLKEGNKPVYATGYDGGDNWFALSVLGAEMLGYKGYYYTGWLDIPQKKMGFGYLNPVFKEAAKIQNKMINDKVIDPESLVHNAEKYKEKVMNGQYAIIWNATAGDVNPLLEKAGKTFRYVPFYTQVPQRPEFPAYKEGPPTFSSALSLLKTLKEDEVPQVLNWINMMFTDEWEDIKYWGTKEAGLYEELADGKRQFKDANMQKFLVELDMTAMDWKDAKGLSFDNQPLNGGSPGYWQGVVKWNGLGSSKYNPQFFNKTIQYATLNDAMKFPSSSPFASGFIPVPNVQSFSAEYANVPEVQKLWSTRATWDDPFKVAMTAKNEEQFSKNWDAAIANFRKTIDVDKMLEEQTQIALPLLEKRAAQAK</sequence>
<reference evidence="2 3" key="1">
    <citation type="submission" date="2021-03" db="EMBL/GenBank/DDBJ databases">
        <title>Genomic Encyclopedia of Type Strains, Phase IV (KMG-IV): sequencing the most valuable type-strain genomes for metagenomic binning, comparative biology and taxonomic classification.</title>
        <authorList>
            <person name="Goeker M."/>
        </authorList>
    </citation>
    <scope>NUCLEOTIDE SEQUENCE [LARGE SCALE GENOMIC DNA]</scope>
    <source>
        <strain evidence="2 3">DSM 26048</strain>
    </source>
</reference>
<dbReference type="Proteomes" id="UP001519287">
    <property type="component" value="Unassembled WGS sequence"/>
</dbReference>
<dbReference type="RefSeq" id="WP_209975546.1">
    <property type="nucleotide sequence ID" value="NZ_JAGGLB010000020.1"/>
</dbReference>
<keyword evidence="3" id="KW-1185">Reference proteome</keyword>
<dbReference type="SUPFAM" id="SSF53850">
    <property type="entry name" value="Periplasmic binding protein-like II"/>
    <property type="match status" value="1"/>
</dbReference>
<evidence type="ECO:0000313" key="3">
    <source>
        <dbReference type="Proteomes" id="UP001519287"/>
    </source>
</evidence>
<evidence type="ECO:0000313" key="2">
    <source>
        <dbReference type="EMBL" id="MBP1993664.1"/>
    </source>
</evidence>
<feature type="region of interest" description="Disordered" evidence="1">
    <location>
        <begin position="30"/>
        <end position="52"/>
    </location>
</feature>
<name>A0ABS4J1F3_9BACL</name>
<dbReference type="EMBL" id="JAGGLB010000020">
    <property type="protein sequence ID" value="MBP1993664.1"/>
    <property type="molecule type" value="Genomic_DNA"/>
</dbReference>
<organism evidence="2 3">
    <name type="scientific">Paenibacillus eucommiae</name>
    <dbReference type="NCBI Taxonomy" id="1355755"/>
    <lineage>
        <taxon>Bacteria</taxon>
        <taxon>Bacillati</taxon>
        <taxon>Bacillota</taxon>
        <taxon>Bacilli</taxon>
        <taxon>Bacillales</taxon>
        <taxon>Paenibacillaceae</taxon>
        <taxon>Paenibacillus</taxon>
    </lineage>
</organism>
<dbReference type="Gene3D" id="3.40.190.10">
    <property type="entry name" value="Periplasmic binding protein-like II"/>
    <property type="match status" value="2"/>
</dbReference>
<accession>A0ABS4J1F3</accession>
<evidence type="ECO:0000256" key="1">
    <source>
        <dbReference type="SAM" id="MobiDB-lite"/>
    </source>
</evidence>
<proteinExistence type="predicted"/>
<dbReference type="PROSITE" id="PS51257">
    <property type="entry name" value="PROKAR_LIPOPROTEIN"/>
    <property type="match status" value="1"/>
</dbReference>
<comment type="caution">
    <text evidence="2">The sequence shown here is derived from an EMBL/GenBank/DDBJ whole genome shotgun (WGS) entry which is preliminary data.</text>
</comment>
<evidence type="ECO:0008006" key="4">
    <source>
        <dbReference type="Google" id="ProtNLM"/>
    </source>
</evidence>
<gene>
    <name evidence="2" type="ORF">J2Z66_005290</name>
</gene>